<comment type="caution">
    <text evidence="9">The sequence shown here is derived from an EMBL/GenBank/DDBJ whole genome shotgun (WGS) entry which is preliminary data.</text>
</comment>
<dbReference type="InterPro" id="IPR058625">
    <property type="entry name" value="MdtA-like_BSH"/>
</dbReference>
<dbReference type="InterPro" id="IPR058626">
    <property type="entry name" value="MdtA-like_b-barrel"/>
</dbReference>
<feature type="domain" description="Multidrug resistance protein MdtA-like C-terminal permuted SH3" evidence="8">
    <location>
        <begin position="302"/>
        <end position="362"/>
    </location>
</feature>
<dbReference type="NCBIfam" id="TIGR01730">
    <property type="entry name" value="RND_mfp"/>
    <property type="match status" value="1"/>
</dbReference>
<comment type="subcellular location">
    <subcellularLocation>
        <location evidence="1">Cell envelope</location>
    </subcellularLocation>
</comment>
<feature type="signal peptide" evidence="4">
    <location>
        <begin position="1"/>
        <end position="29"/>
    </location>
</feature>
<dbReference type="GO" id="GO:0005886">
    <property type="term" value="C:plasma membrane"/>
    <property type="evidence" value="ECO:0007669"/>
    <property type="project" value="TreeGrafter"/>
</dbReference>
<dbReference type="InterPro" id="IPR058624">
    <property type="entry name" value="MdtA-like_HH"/>
</dbReference>
<dbReference type="PANTHER" id="PTHR30158:SF3">
    <property type="entry name" value="MULTIDRUG EFFLUX PUMP SUBUNIT ACRA-RELATED"/>
    <property type="match status" value="1"/>
</dbReference>
<dbReference type="Proteomes" id="UP000592216">
    <property type="component" value="Unassembled WGS sequence"/>
</dbReference>
<dbReference type="GO" id="GO:0046677">
    <property type="term" value="P:response to antibiotic"/>
    <property type="evidence" value="ECO:0007669"/>
    <property type="project" value="TreeGrafter"/>
</dbReference>
<evidence type="ECO:0000256" key="1">
    <source>
        <dbReference type="ARBA" id="ARBA00004196"/>
    </source>
</evidence>
<organism evidence="9 10">
    <name type="scientific">Donghicola mangrovi</name>
    <dbReference type="NCBI Taxonomy" id="2729614"/>
    <lineage>
        <taxon>Bacteria</taxon>
        <taxon>Pseudomonadati</taxon>
        <taxon>Pseudomonadota</taxon>
        <taxon>Alphaproteobacteria</taxon>
        <taxon>Rhodobacterales</taxon>
        <taxon>Roseobacteraceae</taxon>
        <taxon>Donghicola</taxon>
    </lineage>
</organism>
<evidence type="ECO:0000259" key="7">
    <source>
        <dbReference type="Pfam" id="PF25944"/>
    </source>
</evidence>
<keyword evidence="3" id="KW-0175">Coiled coil</keyword>
<feature type="domain" description="Multidrug resistance protein MdtA-like barrel-sandwich hybrid" evidence="6">
    <location>
        <begin position="66"/>
        <end position="205"/>
    </location>
</feature>
<feature type="chain" id="PRO_5032774705" evidence="4">
    <location>
        <begin position="30"/>
        <end position="402"/>
    </location>
</feature>
<evidence type="ECO:0000313" key="10">
    <source>
        <dbReference type="Proteomes" id="UP000592216"/>
    </source>
</evidence>
<reference evidence="9 10" key="1">
    <citation type="submission" date="2020-04" db="EMBL/GenBank/DDBJ databases">
        <title>Donghicola sp., a member of the Rhodobacteraceae family isolated from mangrove forest in Thailand.</title>
        <authorList>
            <person name="Charoenyingcharoen P."/>
            <person name="Yukphan P."/>
        </authorList>
    </citation>
    <scope>NUCLEOTIDE SEQUENCE [LARGE SCALE GENOMIC DNA]</scope>
    <source>
        <strain evidence="9 10">B5-SW-15</strain>
    </source>
</reference>
<dbReference type="EMBL" id="JABCJE010000007">
    <property type="protein sequence ID" value="NVO24573.1"/>
    <property type="molecule type" value="Genomic_DNA"/>
</dbReference>
<evidence type="ECO:0000259" key="8">
    <source>
        <dbReference type="Pfam" id="PF25967"/>
    </source>
</evidence>
<dbReference type="GO" id="GO:0030313">
    <property type="term" value="C:cell envelope"/>
    <property type="evidence" value="ECO:0007669"/>
    <property type="project" value="UniProtKB-SubCell"/>
</dbReference>
<evidence type="ECO:0000256" key="3">
    <source>
        <dbReference type="SAM" id="Coils"/>
    </source>
</evidence>
<dbReference type="PANTHER" id="PTHR30158">
    <property type="entry name" value="ACRA/E-RELATED COMPONENT OF DRUG EFFLUX TRANSPORTER"/>
    <property type="match status" value="1"/>
</dbReference>
<dbReference type="Gene3D" id="1.10.287.470">
    <property type="entry name" value="Helix hairpin bin"/>
    <property type="match status" value="1"/>
</dbReference>
<evidence type="ECO:0000256" key="4">
    <source>
        <dbReference type="SAM" id="SignalP"/>
    </source>
</evidence>
<protein>
    <submittedName>
        <fullName evidence="9">Efflux RND transporter periplasmic adaptor subunit</fullName>
    </submittedName>
</protein>
<dbReference type="Pfam" id="PF25967">
    <property type="entry name" value="RND-MFP_C"/>
    <property type="match status" value="1"/>
</dbReference>
<dbReference type="InterPro" id="IPR006143">
    <property type="entry name" value="RND_pump_MFP"/>
</dbReference>
<evidence type="ECO:0000256" key="2">
    <source>
        <dbReference type="ARBA" id="ARBA00009477"/>
    </source>
</evidence>
<dbReference type="Pfam" id="PF25917">
    <property type="entry name" value="BSH_RND"/>
    <property type="match status" value="1"/>
</dbReference>
<keyword evidence="4" id="KW-0732">Signal</keyword>
<sequence length="402" mass="42327">MRTLPNFSRPRRLALGAALLLACAAPAFAQMAPGGASKTKVGVIELTEAKVPYQVTLPGRAVAFEQTDIRPRVEGVIEEIVYTPGAPLQVGDLMYRIEGASYEAELAAAEAALAGAKASVQSATATAERYRKLDGVGVTREDVESAEVALMQAEADQRSAEASLKTAQLNVDRTEIRAPIQGVPEVSEFSVGALVTANQSDALTTLTRLDPIYVDLTESSARLLRTRERIADGQLKMGDKLDVSLTLENGQSYDIKGSLVSPGRLVSSTTGSVDFRMQFDNPDNLIMPGMFLRANVTVGETDAVLVPQRATDRSATGKLTAFVAKDGKAQQVTLTSAGTYQNAWVVTDGVSAGDMLIVDGLKNLRADAEVETVAVTIDADGVVTDAAPETSDAAAEPAPAAE</sequence>
<dbReference type="PROSITE" id="PS51257">
    <property type="entry name" value="PROKAR_LIPOPROTEIN"/>
    <property type="match status" value="1"/>
</dbReference>
<dbReference type="GO" id="GO:0022857">
    <property type="term" value="F:transmembrane transporter activity"/>
    <property type="evidence" value="ECO:0007669"/>
    <property type="project" value="InterPro"/>
</dbReference>
<dbReference type="Gene3D" id="2.40.30.170">
    <property type="match status" value="1"/>
</dbReference>
<evidence type="ECO:0000313" key="9">
    <source>
        <dbReference type="EMBL" id="NVO24573.1"/>
    </source>
</evidence>
<dbReference type="Gene3D" id="2.40.420.20">
    <property type="match status" value="1"/>
</dbReference>
<name>A0A850Q6J5_9RHOB</name>
<evidence type="ECO:0000259" key="5">
    <source>
        <dbReference type="Pfam" id="PF25876"/>
    </source>
</evidence>
<evidence type="ECO:0000259" key="6">
    <source>
        <dbReference type="Pfam" id="PF25917"/>
    </source>
</evidence>
<feature type="coiled-coil region" evidence="3">
    <location>
        <begin position="143"/>
        <end position="170"/>
    </location>
</feature>
<accession>A0A850Q6J5</accession>
<comment type="similarity">
    <text evidence="2">Belongs to the membrane fusion protein (MFP) (TC 8.A.1) family.</text>
</comment>
<dbReference type="Pfam" id="PF25876">
    <property type="entry name" value="HH_MFP_RND"/>
    <property type="match status" value="1"/>
</dbReference>
<feature type="domain" description="Multidrug resistance protein MdtA-like beta-barrel" evidence="7">
    <location>
        <begin position="211"/>
        <end position="299"/>
    </location>
</feature>
<dbReference type="Gene3D" id="2.40.50.100">
    <property type="match status" value="1"/>
</dbReference>
<feature type="domain" description="Multidrug resistance protein MdtA-like alpha-helical hairpin" evidence="5">
    <location>
        <begin position="106"/>
        <end position="172"/>
    </location>
</feature>
<dbReference type="SUPFAM" id="SSF111369">
    <property type="entry name" value="HlyD-like secretion proteins"/>
    <property type="match status" value="1"/>
</dbReference>
<dbReference type="InterPro" id="IPR058627">
    <property type="entry name" value="MdtA-like_C"/>
</dbReference>
<dbReference type="Pfam" id="PF25944">
    <property type="entry name" value="Beta-barrel_RND"/>
    <property type="match status" value="1"/>
</dbReference>
<dbReference type="AlphaFoldDB" id="A0A850Q6J5"/>
<gene>
    <name evidence="9" type="ORF">HJ536_14500</name>
</gene>
<proteinExistence type="inferred from homology"/>